<dbReference type="InterPro" id="IPR019819">
    <property type="entry name" value="Carboxylesterase_B_CS"/>
</dbReference>
<reference evidence="4 5" key="1">
    <citation type="submission" date="2017-08" db="EMBL/GenBank/DDBJ databases">
        <title>Infants hospitalized years apart are colonized by the same room-sourced microbial strains.</title>
        <authorList>
            <person name="Brooks B."/>
            <person name="Olm M.R."/>
            <person name="Firek B.A."/>
            <person name="Baker R."/>
            <person name="Thomas B.C."/>
            <person name="Morowitz M.J."/>
            <person name="Banfield J.F."/>
        </authorList>
    </citation>
    <scope>NUCLEOTIDE SEQUENCE [LARGE SCALE GENOMIC DNA]</scope>
    <source>
        <strain evidence="4">S2_005_003_R2_41</strain>
    </source>
</reference>
<evidence type="ECO:0000256" key="2">
    <source>
        <dbReference type="SAM" id="SignalP"/>
    </source>
</evidence>
<accession>A0A2W5SRL5</accession>
<keyword evidence="2" id="KW-0732">Signal</keyword>
<protein>
    <submittedName>
        <fullName evidence="4">Carboxylesterase</fullName>
    </submittedName>
</protein>
<name>A0A2W5SRL5_VARPD</name>
<proteinExistence type="predicted"/>
<dbReference type="SUPFAM" id="SSF53474">
    <property type="entry name" value="alpha/beta-Hydrolases"/>
    <property type="match status" value="1"/>
</dbReference>
<feature type="region of interest" description="Disordered" evidence="1">
    <location>
        <begin position="42"/>
        <end position="85"/>
    </location>
</feature>
<dbReference type="PROSITE" id="PS00941">
    <property type="entry name" value="CARBOXYLESTERASE_B_2"/>
    <property type="match status" value="1"/>
</dbReference>
<feature type="domain" description="Carboxylesterase type B" evidence="3">
    <location>
        <begin position="86"/>
        <end position="589"/>
    </location>
</feature>
<feature type="compositionally biased region" description="Pro residues" evidence="1">
    <location>
        <begin position="43"/>
        <end position="55"/>
    </location>
</feature>
<feature type="signal peptide" evidence="2">
    <location>
        <begin position="1"/>
        <end position="23"/>
    </location>
</feature>
<evidence type="ECO:0000259" key="3">
    <source>
        <dbReference type="Pfam" id="PF00135"/>
    </source>
</evidence>
<feature type="chain" id="PRO_5016032760" evidence="2">
    <location>
        <begin position="24"/>
        <end position="607"/>
    </location>
</feature>
<evidence type="ECO:0000256" key="1">
    <source>
        <dbReference type="SAM" id="MobiDB-lite"/>
    </source>
</evidence>
<evidence type="ECO:0000313" key="4">
    <source>
        <dbReference type="EMBL" id="PZQ77420.1"/>
    </source>
</evidence>
<dbReference type="Proteomes" id="UP000249135">
    <property type="component" value="Unassembled WGS sequence"/>
</dbReference>
<dbReference type="InterPro" id="IPR029058">
    <property type="entry name" value="AB_hydrolase_fold"/>
</dbReference>
<dbReference type="Pfam" id="PF00135">
    <property type="entry name" value="COesterase"/>
    <property type="match status" value="1"/>
</dbReference>
<gene>
    <name evidence="4" type="ORF">DI563_03765</name>
</gene>
<dbReference type="Gene3D" id="3.40.50.1820">
    <property type="entry name" value="alpha/beta hydrolase"/>
    <property type="match status" value="1"/>
</dbReference>
<dbReference type="PANTHER" id="PTHR11559">
    <property type="entry name" value="CARBOXYLESTERASE"/>
    <property type="match status" value="1"/>
</dbReference>
<organism evidence="4 5">
    <name type="scientific">Variovorax paradoxus</name>
    <dbReference type="NCBI Taxonomy" id="34073"/>
    <lineage>
        <taxon>Bacteria</taxon>
        <taxon>Pseudomonadati</taxon>
        <taxon>Pseudomonadota</taxon>
        <taxon>Betaproteobacteria</taxon>
        <taxon>Burkholderiales</taxon>
        <taxon>Comamonadaceae</taxon>
        <taxon>Variovorax</taxon>
    </lineage>
</organism>
<sequence length="607" mass="63792">MHSTQIIRALGAISTLAVASTLAACGGGGGGGSAWPVAGALPPVVPAPTPDPGAPGAPGGTAQPETPSAPPDAEPGDGGPTGDAALVLTTQAGPVRGKLDTTTQTLAWLGLPYAKPPVDALRWKPPVDPEPWTDVRDATRFGASCAQGGRYFSPAPDNAPFGLSVRDGFGKPVGSEDCLTLNVWRPVGSSERLPVLLFIHGGSNISGYSADPIYDGARLAQHANAVVVTINYRLGLFGWLDLPQLKTGDPATDSGNFALLDQIAALRYVQANAEVFGADAANVTVMGESAGAVNVWMLMVSPLAKGLLHKAVSMSGGITTATRAQTRSYADALLKRLLMADGTAPDAFAAERWIQSHSDEETAAYLRAKSAREVLTVSLADPQLAAAPAVIPDGSVVPLDPHRAITEGNYQKVSMLASNTREEGKLLGAAFGAFKPTDYDRFTMEYNFDPDAPPTLTEADLLKPAFLPVDRPLTGWNAAASLVTQAGFYQGLATSMAALATQQPDRMWYLRFDWAQQPVPFNTVYGAAHAMDLPFWFGNFGRTSFSFSYSRANRPGREQLSSAMMGTLAAFAHTGNPHHAGLGTAWPNWPATLTFDASPTQARIALE</sequence>
<dbReference type="InterPro" id="IPR002018">
    <property type="entry name" value="CarbesteraseB"/>
</dbReference>
<dbReference type="InterPro" id="IPR050309">
    <property type="entry name" value="Type-B_Carboxylest/Lipase"/>
</dbReference>
<comment type="caution">
    <text evidence="4">The sequence shown here is derived from an EMBL/GenBank/DDBJ whole genome shotgun (WGS) entry which is preliminary data.</text>
</comment>
<evidence type="ECO:0000313" key="5">
    <source>
        <dbReference type="Proteomes" id="UP000249135"/>
    </source>
</evidence>
<dbReference type="AlphaFoldDB" id="A0A2W5SRL5"/>
<dbReference type="EMBL" id="QFPP01000020">
    <property type="protein sequence ID" value="PZQ77420.1"/>
    <property type="molecule type" value="Genomic_DNA"/>
</dbReference>